<evidence type="ECO:0000256" key="3">
    <source>
        <dbReference type="ARBA" id="ARBA00022840"/>
    </source>
</evidence>
<dbReference type="Gene3D" id="1.10.8.60">
    <property type="match status" value="2"/>
</dbReference>
<dbReference type="GO" id="GO:0005524">
    <property type="term" value="F:ATP binding"/>
    <property type="evidence" value="ECO:0007669"/>
    <property type="project" value="UniProtKB-KW"/>
</dbReference>
<evidence type="ECO:0000256" key="4">
    <source>
        <dbReference type="ARBA" id="ARBA00023186"/>
    </source>
</evidence>
<dbReference type="RefSeq" id="WP_162664792.1">
    <property type="nucleotide sequence ID" value="NZ_CP048020.1"/>
</dbReference>
<dbReference type="GO" id="GO:0008233">
    <property type="term" value="F:peptidase activity"/>
    <property type="evidence" value="ECO:0007669"/>
    <property type="project" value="UniProtKB-KW"/>
</dbReference>
<name>A0A6P1Y545_9SPIR</name>
<dbReference type="Gene3D" id="1.10.1780.10">
    <property type="entry name" value="Clp, N-terminal domain"/>
    <property type="match status" value="1"/>
</dbReference>
<dbReference type="SMART" id="SM00382">
    <property type="entry name" value="AAA"/>
    <property type="match status" value="2"/>
</dbReference>
<keyword evidence="8" id="KW-0645">Protease</keyword>
<dbReference type="CDD" id="cd19499">
    <property type="entry name" value="RecA-like_ClpB_Hsp104-like"/>
    <property type="match status" value="1"/>
</dbReference>
<reference evidence="8 9" key="1">
    <citation type="submission" date="2020-01" db="EMBL/GenBank/DDBJ databases">
        <title>Complete genome sequence of a human oral phylogroup 1 Treponema sp. strain ATCC 700766, originally isolated from periodontitis dental plaque.</title>
        <authorList>
            <person name="Chan Y."/>
            <person name="Huo Y.-B."/>
            <person name="Yu X.-L."/>
            <person name="Zeng H."/>
            <person name="Leung W.-K."/>
            <person name="Watt R.M."/>
        </authorList>
    </citation>
    <scope>NUCLEOTIDE SEQUENCE [LARGE SCALE GENOMIC DNA]</scope>
    <source>
        <strain evidence="8 9">OMZ 804</strain>
    </source>
</reference>
<dbReference type="InterPro" id="IPR041546">
    <property type="entry name" value="ClpA/ClpB_AAA_lid"/>
</dbReference>
<dbReference type="PROSITE" id="PS51903">
    <property type="entry name" value="CLP_R"/>
    <property type="match status" value="1"/>
</dbReference>
<dbReference type="Pfam" id="PF10431">
    <property type="entry name" value="ClpB_D2-small"/>
    <property type="match status" value="1"/>
</dbReference>
<feature type="domain" description="UVR" evidence="6">
    <location>
        <begin position="416"/>
        <end position="451"/>
    </location>
</feature>
<keyword evidence="8" id="KW-0378">Hydrolase</keyword>
<dbReference type="GO" id="GO:0005737">
    <property type="term" value="C:cytoplasm"/>
    <property type="evidence" value="ECO:0007669"/>
    <property type="project" value="TreeGrafter"/>
</dbReference>
<dbReference type="PROSITE" id="PS00870">
    <property type="entry name" value="CLPAB_1"/>
    <property type="match status" value="1"/>
</dbReference>
<dbReference type="FunFam" id="3.40.50.300:FF:000025">
    <property type="entry name" value="ATP-dependent Clp protease subunit"/>
    <property type="match status" value="1"/>
</dbReference>
<dbReference type="Proteomes" id="UP000464374">
    <property type="component" value="Chromosome"/>
</dbReference>
<dbReference type="GO" id="GO:0006508">
    <property type="term" value="P:proteolysis"/>
    <property type="evidence" value="ECO:0007669"/>
    <property type="project" value="UniProtKB-KW"/>
</dbReference>
<dbReference type="KEGG" id="trz:GWP43_07080"/>
<gene>
    <name evidence="8" type="ORF">GWP43_07080</name>
</gene>
<dbReference type="SMART" id="SM01086">
    <property type="entry name" value="ClpB_D2-small"/>
    <property type="match status" value="1"/>
</dbReference>
<evidence type="ECO:0000256" key="1">
    <source>
        <dbReference type="ARBA" id="ARBA00022737"/>
    </source>
</evidence>
<dbReference type="FunFam" id="3.40.50.300:FF:000010">
    <property type="entry name" value="Chaperone clpB 1, putative"/>
    <property type="match status" value="1"/>
</dbReference>
<keyword evidence="2" id="KW-0547">Nucleotide-binding</keyword>
<dbReference type="Pfam" id="PF02861">
    <property type="entry name" value="Clp_N"/>
    <property type="match status" value="1"/>
</dbReference>
<evidence type="ECO:0000313" key="8">
    <source>
        <dbReference type="EMBL" id="QHX44519.1"/>
    </source>
</evidence>
<dbReference type="Pfam" id="PF07724">
    <property type="entry name" value="AAA_2"/>
    <property type="match status" value="1"/>
</dbReference>
<sequence>MHTLSQNLYELLTIFSQQEARRVNADTVEPEHILLALITKKLGRGYRLLENLHVNFLTLQLRLEQSTPIREGEPIKGDIPSSSRVKQLVDTAAAQARIMQQDAAGTEHLILAFAQIQESILAHFFLQQGIFLDDVQQTLNQLHGTDTRRDKPQQEKKKHSVLSEFSRDLTKITREGLLDPVIGRVREMRRVMQILSRRSKNNPVLIGEPGVGKTSIVEGLAAAIVNEQVPRSLFGKRVIALDLASIVAGTKYRGQFEERIKRIIKEVSESKNIILFIDELHTLIGTGGSQGALDAANILKPALARGEIQCIGATTLDEYRKYFEKDSALERRFQSVLIKEPTKEETCAILGGLKAKYEQHHHVHYSDETIKKIVELSSRYIPDRFFPDKAIDVMDEAGALKTMDTTELPQNITAIEQRITELVGEKKDLVAVQDYERAAAVRDEVNVLKIQLEKIKLHWLNQENKTMLEVDPADIAETVSLMTDIPLKSVGSDEAKRLAHIEKELHKTIIGQDEAIGIISNALRRSRAGIASADRPIGSFLFLGLTGVGKTLLAKALAEFLFGSAESLIRVDMSDYMEKHAVARLVGAPPGYIGFENGGMLTEKIRRNPYSVILFDEIEKAHPDVFNLLLQVLEEGELRDSLGHTVSFRNTVIILTGNVGTRDLMEEPLGFAQVENRTIDYQSMKKSAELEAKKIFSPEFLNRLDSLIVFTPLSEKEIESIFELELSKLTGRLEAKKLQLQITDEARAYCIKHGYDPLLGARPMRRLLQTEIEDALAVKIIAGDFTPDTTAVIDADGNALTISIQAVRQSISETTITVLPAVSTEPQER</sequence>
<dbReference type="EMBL" id="CP048020">
    <property type="protein sequence ID" value="QHX44519.1"/>
    <property type="molecule type" value="Genomic_DNA"/>
</dbReference>
<dbReference type="Gene3D" id="4.10.860.10">
    <property type="entry name" value="UVR domain"/>
    <property type="match status" value="1"/>
</dbReference>
<dbReference type="Pfam" id="PF17871">
    <property type="entry name" value="AAA_lid_9"/>
    <property type="match status" value="1"/>
</dbReference>
<evidence type="ECO:0000256" key="2">
    <source>
        <dbReference type="ARBA" id="ARBA00022741"/>
    </source>
</evidence>
<dbReference type="CDD" id="cd00009">
    <property type="entry name" value="AAA"/>
    <property type="match status" value="1"/>
</dbReference>
<dbReference type="PANTHER" id="PTHR11638:SF18">
    <property type="entry name" value="HEAT SHOCK PROTEIN 104"/>
    <property type="match status" value="1"/>
</dbReference>
<dbReference type="InterPro" id="IPR003959">
    <property type="entry name" value="ATPase_AAA_core"/>
</dbReference>
<dbReference type="PRINTS" id="PR00300">
    <property type="entry name" value="CLPPROTEASEA"/>
</dbReference>
<dbReference type="InterPro" id="IPR050130">
    <property type="entry name" value="ClpA_ClpB"/>
</dbReference>
<dbReference type="InterPro" id="IPR001270">
    <property type="entry name" value="ClpA/B"/>
</dbReference>
<dbReference type="InterPro" id="IPR027417">
    <property type="entry name" value="P-loop_NTPase"/>
</dbReference>
<dbReference type="InterPro" id="IPR001943">
    <property type="entry name" value="UVR_dom"/>
</dbReference>
<evidence type="ECO:0000313" key="9">
    <source>
        <dbReference type="Proteomes" id="UP000464374"/>
    </source>
</evidence>
<evidence type="ECO:0000259" key="6">
    <source>
        <dbReference type="PROSITE" id="PS50151"/>
    </source>
</evidence>
<dbReference type="SUPFAM" id="SSF52540">
    <property type="entry name" value="P-loop containing nucleoside triphosphate hydrolases"/>
    <property type="match status" value="2"/>
</dbReference>
<dbReference type="AlphaFoldDB" id="A0A6P1Y545"/>
<organism evidence="8 9">
    <name type="scientific">Treponema vincentii</name>
    <dbReference type="NCBI Taxonomy" id="69710"/>
    <lineage>
        <taxon>Bacteria</taxon>
        <taxon>Pseudomonadati</taxon>
        <taxon>Spirochaetota</taxon>
        <taxon>Spirochaetia</taxon>
        <taxon>Spirochaetales</taxon>
        <taxon>Treponemataceae</taxon>
        <taxon>Treponema</taxon>
    </lineage>
</organism>
<dbReference type="InterPro" id="IPR003593">
    <property type="entry name" value="AAA+_ATPase"/>
</dbReference>
<feature type="domain" description="Clp R" evidence="7">
    <location>
        <begin position="1"/>
        <end position="145"/>
    </location>
</feature>
<proteinExistence type="predicted"/>
<dbReference type="InterPro" id="IPR019489">
    <property type="entry name" value="Clp_ATPase_C"/>
</dbReference>
<dbReference type="InterPro" id="IPR004176">
    <property type="entry name" value="Clp_R_N"/>
</dbReference>
<dbReference type="Pfam" id="PF00004">
    <property type="entry name" value="AAA"/>
    <property type="match status" value="1"/>
</dbReference>
<dbReference type="GO" id="GO:0034605">
    <property type="term" value="P:cellular response to heat"/>
    <property type="evidence" value="ECO:0007669"/>
    <property type="project" value="TreeGrafter"/>
</dbReference>
<protein>
    <submittedName>
        <fullName evidence="8">ATP-dependent Clp protease ATP-binding subunit</fullName>
    </submittedName>
</protein>
<dbReference type="PANTHER" id="PTHR11638">
    <property type="entry name" value="ATP-DEPENDENT CLP PROTEASE"/>
    <property type="match status" value="1"/>
</dbReference>
<keyword evidence="4" id="KW-0143">Chaperone</keyword>
<keyword evidence="1 5" id="KW-0677">Repeat</keyword>
<accession>A0A6P1Y545</accession>
<dbReference type="SUPFAM" id="SSF81923">
    <property type="entry name" value="Double Clp-N motif"/>
    <property type="match status" value="1"/>
</dbReference>
<evidence type="ECO:0000256" key="5">
    <source>
        <dbReference type="PROSITE-ProRule" id="PRU01251"/>
    </source>
</evidence>
<keyword evidence="3 8" id="KW-0067">ATP-binding</keyword>
<dbReference type="InterPro" id="IPR036628">
    <property type="entry name" value="Clp_N_dom_sf"/>
</dbReference>
<dbReference type="InterPro" id="IPR018368">
    <property type="entry name" value="ClpA/B_CS1"/>
</dbReference>
<dbReference type="Gene3D" id="3.40.50.300">
    <property type="entry name" value="P-loop containing nucleotide triphosphate hydrolases"/>
    <property type="match status" value="2"/>
</dbReference>
<evidence type="ECO:0000259" key="7">
    <source>
        <dbReference type="PROSITE" id="PS51903"/>
    </source>
</evidence>
<dbReference type="GO" id="GO:0016887">
    <property type="term" value="F:ATP hydrolysis activity"/>
    <property type="evidence" value="ECO:0007669"/>
    <property type="project" value="InterPro"/>
</dbReference>
<dbReference type="PROSITE" id="PS50151">
    <property type="entry name" value="UVR"/>
    <property type="match status" value="1"/>
</dbReference>